<dbReference type="WBParaSite" id="TMUE_3000014125.1">
    <property type="protein sequence ID" value="TMUE_3000014125.1"/>
    <property type="gene ID" value="WBGene00289156"/>
</dbReference>
<evidence type="ECO:0000313" key="2">
    <source>
        <dbReference type="Proteomes" id="UP000046395"/>
    </source>
</evidence>
<reference evidence="3" key="1">
    <citation type="submission" date="2019-12" db="UniProtKB">
        <authorList>
            <consortium name="WormBaseParasite"/>
        </authorList>
    </citation>
    <scope>IDENTIFICATION</scope>
</reference>
<protein>
    <submittedName>
        <fullName evidence="3">Uncharacterized protein</fullName>
    </submittedName>
</protein>
<feature type="chain" id="PRO_5024342592" evidence="1">
    <location>
        <begin position="19"/>
        <end position="130"/>
    </location>
</feature>
<evidence type="ECO:0000256" key="1">
    <source>
        <dbReference type="SAM" id="SignalP"/>
    </source>
</evidence>
<feature type="signal peptide" evidence="1">
    <location>
        <begin position="1"/>
        <end position="18"/>
    </location>
</feature>
<accession>A0A5S6R3Q1</accession>
<sequence>MPFLHMLLFFAIVQSSTSADTAPLDENTIINGAVKACKKTECKDVMSTYNLECKQKKVLHLLSDVMKQKCKEMHQTNWIHCLMPCVQEYMEEPKHTQLKMALVEKKREMQKPLVKMNAPFRGIKSWLKMK</sequence>
<keyword evidence="2" id="KW-1185">Reference proteome</keyword>
<evidence type="ECO:0000313" key="3">
    <source>
        <dbReference type="WBParaSite" id="TMUE_3000014125.1"/>
    </source>
</evidence>
<name>A0A5S6R3Q1_TRIMR</name>
<proteinExistence type="predicted"/>
<keyword evidence="1" id="KW-0732">Signal</keyword>
<organism evidence="2 3">
    <name type="scientific">Trichuris muris</name>
    <name type="common">Mouse whipworm</name>
    <dbReference type="NCBI Taxonomy" id="70415"/>
    <lineage>
        <taxon>Eukaryota</taxon>
        <taxon>Metazoa</taxon>
        <taxon>Ecdysozoa</taxon>
        <taxon>Nematoda</taxon>
        <taxon>Enoplea</taxon>
        <taxon>Dorylaimia</taxon>
        <taxon>Trichinellida</taxon>
        <taxon>Trichuridae</taxon>
        <taxon>Trichuris</taxon>
    </lineage>
</organism>
<dbReference type="AlphaFoldDB" id="A0A5S6R3Q1"/>
<dbReference type="Proteomes" id="UP000046395">
    <property type="component" value="Unassembled WGS sequence"/>
</dbReference>